<gene>
    <name evidence="1" type="ORF">H2198_010429</name>
</gene>
<reference evidence="1" key="1">
    <citation type="submission" date="2022-10" db="EMBL/GenBank/DDBJ databases">
        <title>Culturing micro-colonial fungi from biological soil crusts in the Mojave desert and describing Neophaeococcomyces mojavensis, and introducing the new genera and species Taxawa tesnikishii.</title>
        <authorList>
            <person name="Kurbessoian T."/>
            <person name="Stajich J.E."/>
        </authorList>
    </citation>
    <scope>NUCLEOTIDE SEQUENCE</scope>
    <source>
        <strain evidence="1">JES_112</strain>
    </source>
</reference>
<accession>A0ACC2ZS79</accession>
<sequence>MSATDPADPKTLAMKTRVLTHMTTDHADSLALYLRHYSKLPASSIPLSPPVGMLKLEDVTLDHMIISHPGGGNLVYIDPPMKSLMESRERLVGMHKDCLTGLGLSDIKIDSFVLPNKAWQWVTHLVTTFCFVTFSFFRSEVYRIWSFGGLVPGLGALAEVTATPVLWLMLAIHISEAGYFARTRLRKHWVQRFSPLWWMWTTCVFNGGVAGITRFDEMVEVMKAEREKGGKH</sequence>
<proteinExistence type="predicted"/>
<name>A0ACC2ZS79_9EURO</name>
<protein>
    <submittedName>
        <fullName evidence="1">Uncharacterized protein</fullName>
    </submittedName>
</protein>
<evidence type="ECO:0000313" key="2">
    <source>
        <dbReference type="Proteomes" id="UP001172386"/>
    </source>
</evidence>
<organism evidence="1 2">
    <name type="scientific">Neophaeococcomyces mojaviensis</name>
    <dbReference type="NCBI Taxonomy" id="3383035"/>
    <lineage>
        <taxon>Eukaryota</taxon>
        <taxon>Fungi</taxon>
        <taxon>Dikarya</taxon>
        <taxon>Ascomycota</taxon>
        <taxon>Pezizomycotina</taxon>
        <taxon>Eurotiomycetes</taxon>
        <taxon>Chaetothyriomycetidae</taxon>
        <taxon>Chaetothyriales</taxon>
        <taxon>Chaetothyriales incertae sedis</taxon>
        <taxon>Neophaeococcomyces</taxon>
    </lineage>
</organism>
<dbReference type="Proteomes" id="UP001172386">
    <property type="component" value="Unassembled WGS sequence"/>
</dbReference>
<dbReference type="EMBL" id="JAPDRQ010000363">
    <property type="protein sequence ID" value="KAJ9650259.1"/>
    <property type="molecule type" value="Genomic_DNA"/>
</dbReference>
<keyword evidence="2" id="KW-1185">Reference proteome</keyword>
<evidence type="ECO:0000313" key="1">
    <source>
        <dbReference type="EMBL" id="KAJ9650259.1"/>
    </source>
</evidence>
<comment type="caution">
    <text evidence="1">The sequence shown here is derived from an EMBL/GenBank/DDBJ whole genome shotgun (WGS) entry which is preliminary data.</text>
</comment>